<dbReference type="InterPro" id="IPR029063">
    <property type="entry name" value="SAM-dependent_MTases_sf"/>
</dbReference>
<dbReference type="Pfam" id="PF19587">
    <property type="entry name" value="DUF6094"/>
    <property type="match status" value="1"/>
</dbReference>
<evidence type="ECO:0000259" key="1">
    <source>
        <dbReference type="Pfam" id="PF19587"/>
    </source>
</evidence>
<gene>
    <name evidence="2" type="ORF">Q0A17_12835</name>
</gene>
<protein>
    <submittedName>
        <fullName evidence="2">DUF6094 domain-containing protein</fullName>
    </submittedName>
</protein>
<sequence length="369" mass="40883">MALMFPRLARNFVRNGYFPTDEATLERILAALAPDNTTGTLRLLDPCAGEGVAVTEIACHLGEDRVQACAVEYDAERAAHCATLADLSLHSDLMETVISQQAFSLLFLNPPYGDLVRDDIPGSGETAGRQRLEKLFYRRVVDNLMYGGILVLIIPFYTLDREFSGWLANGFADVQAFSAATDQFKQVVIFGRRIRSREQHPGSVRLVAQTLMALGKGDNTAPTLPELWTKPYLVPATRQELKHFYRITMEPALLEEEIRRVQGLWPAFSSYLCIQAQIPRPPARRLSRWHLALALAAGAVTGVITSPGGRTLVVRGDTYKVKDRKTHCSEDDDGNITETTTLTDRFIPAISAWDMTPGSVTFGALISIR</sequence>
<keyword evidence="3" id="KW-1185">Reference proteome</keyword>
<feature type="domain" description="DUF6094" evidence="1">
    <location>
        <begin position="11"/>
        <end position="202"/>
    </location>
</feature>
<proteinExistence type="predicted"/>
<dbReference type="Proteomes" id="UP001174867">
    <property type="component" value="Unassembled WGS sequence"/>
</dbReference>
<evidence type="ECO:0000313" key="2">
    <source>
        <dbReference type="EMBL" id="MDN8600288.1"/>
    </source>
</evidence>
<name>A0ABT8PW71_9ENTR</name>
<dbReference type="Gene3D" id="3.40.50.150">
    <property type="entry name" value="Vaccinia Virus protein VP39"/>
    <property type="match status" value="1"/>
</dbReference>
<reference evidence="2 3" key="1">
    <citation type="submission" date="2023-07" db="EMBL/GenBank/DDBJ databases">
        <title>Citrobacter selenititolerans sp. nov., isolated from seleniferous soil.</title>
        <authorList>
            <person name="Zhang S."/>
            <person name="Li K."/>
            <person name="Peng J."/>
            <person name="Wang H."/>
            <person name="Sun J."/>
            <person name="Guo Y."/>
        </authorList>
    </citation>
    <scope>NUCLEOTIDE SEQUENCE [LARGE SCALE GENOMIC DNA]</scope>
    <source>
        <strain evidence="2 3">S2-9</strain>
    </source>
</reference>
<dbReference type="RefSeq" id="WP_301699291.1">
    <property type="nucleotide sequence ID" value="NZ_JAUJYW010000005.1"/>
</dbReference>
<dbReference type="InterPro" id="IPR046076">
    <property type="entry name" value="DUF6094"/>
</dbReference>
<accession>A0ABT8PW71</accession>
<evidence type="ECO:0000313" key="3">
    <source>
        <dbReference type="Proteomes" id="UP001174867"/>
    </source>
</evidence>
<organism evidence="2 3">
    <name type="scientific">Citrobacter enshiensis</name>
    <dbReference type="NCBI Taxonomy" id="2971264"/>
    <lineage>
        <taxon>Bacteria</taxon>
        <taxon>Pseudomonadati</taxon>
        <taxon>Pseudomonadota</taxon>
        <taxon>Gammaproteobacteria</taxon>
        <taxon>Enterobacterales</taxon>
        <taxon>Enterobacteriaceae</taxon>
        <taxon>Citrobacter</taxon>
    </lineage>
</organism>
<comment type="caution">
    <text evidence="2">The sequence shown here is derived from an EMBL/GenBank/DDBJ whole genome shotgun (WGS) entry which is preliminary data.</text>
</comment>
<dbReference type="PRINTS" id="PR00507">
    <property type="entry name" value="N12N6MTFRASE"/>
</dbReference>
<dbReference type="SUPFAM" id="SSF53335">
    <property type="entry name" value="S-adenosyl-L-methionine-dependent methyltransferases"/>
    <property type="match status" value="1"/>
</dbReference>
<dbReference type="EMBL" id="JAUJYW010000005">
    <property type="protein sequence ID" value="MDN8600288.1"/>
    <property type="molecule type" value="Genomic_DNA"/>
</dbReference>